<name>W3XD10_PESFW</name>
<dbReference type="Pfam" id="PF20233">
    <property type="entry name" value="DUF6590"/>
    <property type="match status" value="1"/>
</dbReference>
<evidence type="ECO:0000256" key="1">
    <source>
        <dbReference type="SAM" id="MobiDB-lite"/>
    </source>
</evidence>
<organism evidence="3 4">
    <name type="scientific">Pestalotiopsis fici (strain W106-1 / CGMCC3.15140)</name>
    <dbReference type="NCBI Taxonomy" id="1229662"/>
    <lineage>
        <taxon>Eukaryota</taxon>
        <taxon>Fungi</taxon>
        <taxon>Dikarya</taxon>
        <taxon>Ascomycota</taxon>
        <taxon>Pezizomycotina</taxon>
        <taxon>Sordariomycetes</taxon>
        <taxon>Xylariomycetidae</taxon>
        <taxon>Amphisphaeriales</taxon>
        <taxon>Sporocadaceae</taxon>
        <taxon>Pestalotiopsis</taxon>
    </lineage>
</organism>
<feature type="compositionally biased region" description="Polar residues" evidence="1">
    <location>
        <begin position="1"/>
        <end position="13"/>
    </location>
</feature>
<sequence length="467" mass="51428">MGDFTQSFDSLSMNPYPDPYQQPEGSLDSGEFNQAPTRQHVQDTHYKHKSRSRYPEEQPEPSHYGHDRGKSSRSSKSDAKGLGYGSSRSYGRSSRSSRSDAKGKGRDPDMQPAIGSSSKHSGSDARDSGYDMPIADEDLPPGGKHASMGVEDMAQQFLPGSAQTTPTMSSATYAMPPMPPRAQNVGRLDDGYAPDLPQSLQDIADMYSRGITVGPSSSSSSAIPGSGPYAPAEEDDQVSELTSRPHYSQKHSRSHVLEEDSPYNENLSQYVVEPSRKFRFGTVFKIMWAEPMGNSRLSKHNKDPVGTGTSISEFGQRNINGTLLYEGIRRFIVVDGTENGARNGNSICVPIATYKRQGCTKHGIKAVNHGIIHTPNQTPMMLNGEPQLGVPPIRLLLNQGLQGIEKLAPESRINYSKHVTIEHNAVVHIIGQIHHDDLEILESGVDSCWERRVRDRKKDKKQQRNKG</sequence>
<accession>W3XD10</accession>
<dbReference type="PANTHER" id="PTHR35391:SF5">
    <property type="entry name" value="DUF6590 DOMAIN-CONTAINING PROTEIN"/>
    <property type="match status" value="1"/>
</dbReference>
<dbReference type="PANTHER" id="PTHR35391">
    <property type="entry name" value="C2H2-TYPE DOMAIN-CONTAINING PROTEIN-RELATED"/>
    <property type="match status" value="1"/>
</dbReference>
<feature type="region of interest" description="Disordered" evidence="1">
    <location>
        <begin position="210"/>
        <end position="260"/>
    </location>
</feature>
<dbReference type="eggNOG" id="ENOG502SV73">
    <property type="taxonomic scope" value="Eukaryota"/>
</dbReference>
<evidence type="ECO:0000313" key="4">
    <source>
        <dbReference type="Proteomes" id="UP000030651"/>
    </source>
</evidence>
<dbReference type="EMBL" id="KI912111">
    <property type="protein sequence ID" value="ETS83983.1"/>
    <property type="molecule type" value="Genomic_DNA"/>
</dbReference>
<dbReference type="AlphaFoldDB" id="W3XD10"/>
<gene>
    <name evidence="3" type="ORF">PFICI_05859</name>
</gene>
<dbReference type="HOGENOM" id="CLU_585383_0_0_1"/>
<dbReference type="GeneID" id="19270872"/>
<feature type="compositionally biased region" description="Basic and acidic residues" evidence="1">
    <location>
        <begin position="63"/>
        <end position="79"/>
    </location>
</feature>
<feature type="region of interest" description="Disordered" evidence="1">
    <location>
        <begin position="1"/>
        <end position="183"/>
    </location>
</feature>
<keyword evidence="4" id="KW-1185">Reference proteome</keyword>
<dbReference type="InterPro" id="IPR046497">
    <property type="entry name" value="DUF6590"/>
</dbReference>
<feature type="compositionally biased region" description="Low complexity" evidence="1">
    <location>
        <begin position="85"/>
        <end position="96"/>
    </location>
</feature>
<feature type="compositionally biased region" description="Polar residues" evidence="1">
    <location>
        <begin position="161"/>
        <end position="172"/>
    </location>
</feature>
<reference evidence="4" key="1">
    <citation type="journal article" date="2015" name="BMC Genomics">
        <title>Genomic and transcriptomic analysis of the endophytic fungus Pestalotiopsis fici reveals its lifestyle and high potential for synthesis of natural products.</title>
        <authorList>
            <person name="Wang X."/>
            <person name="Zhang X."/>
            <person name="Liu L."/>
            <person name="Xiang M."/>
            <person name="Wang W."/>
            <person name="Sun X."/>
            <person name="Che Y."/>
            <person name="Guo L."/>
            <person name="Liu G."/>
            <person name="Guo L."/>
            <person name="Wang C."/>
            <person name="Yin W.B."/>
            <person name="Stadler M."/>
            <person name="Zhang X."/>
            <person name="Liu X."/>
        </authorList>
    </citation>
    <scope>NUCLEOTIDE SEQUENCE [LARGE SCALE GENOMIC DNA]</scope>
    <source>
        <strain evidence="4">W106-1 / CGMCC3.15140</strain>
    </source>
</reference>
<dbReference type="RefSeq" id="XP_007832631.1">
    <property type="nucleotide sequence ID" value="XM_007834440.1"/>
</dbReference>
<feature type="domain" description="DUF6590" evidence="2">
    <location>
        <begin position="275"/>
        <end position="442"/>
    </location>
</feature>
<dbReference type="STRING" id="1229662.W3XD10"/>
<evidence type="ECO:0000259" key="2">
    <source>
        <dbReference type="Pfam" id="PF20233"/>
    </source>
</evidence>
<dbReference type="KEGG" id="pfy:PFICI_05859"/>
<feature type="compositionally biased region" description="Basic and acidic residues" evidence="1">
    <location>
        <begin position="97"/>
        <end position="109"/>
    </location>
</feature>
<dbReference type="OrthoDB" id="3559580at2759"/>
<evidence type="ECO:0000313" key="3">
    <source>
        <dbReference type="EMBL" id="ETS83983.1"/>
    </source>
</evidence>
<proteinExistence type="predicted"/>
<protein>
    <recommendedName>
        <fullName evidence="2">DUF6590 domain-containing protein</fullName>
    </recommendedName>
</protein>
<dbReference type="InParanoid" id="W3XD10"/>
<dbReference type="Proteomes" id="UP000030651">
    <property type="component" value="Unassembled WGS sequence"/>
</dbReference>
<feature type="compositionally biased region" description="Low complexity" evidence="1">
    <location>
        <begin position="214"/>
        <end position="231"/>
    </location>
</feature>